<dbReference type="InterPro" id="IPR045402">
    <property type="entry name" value="GAP1-N2"/>
</dbReference>
<protein>
    <submittedName>
        <fullName evidence="4">Uncharacterized protein</fullName>
    </submittedName>
</protein>
<evidence type="ECO:0000259" key="2">
    <source>
        <dbReference type="Pfam" id="PF20013"/>
    </source>
</evidence>
<gene>
    <name evidence="4" type="ORF">ACFP1K_30140</name>
</gene>
<reference evidence="5" key="1">
    <citation type="journal article" date="2019" name="Int. J. Syst. Evol. Microbiol.">
        <title>The Global Catalogue of Microorganisms (GCM) 10K type strain sequencing project: providing services to taxonomists for standard genome sequencing and annotation.</title>
        <authorList>
            <consortium name="The Broad Institute Genomics Platform"/>
            <consortium name="The Broad Institute Genome Sequencing Center for Infectious Disease"/>
            <person name="Wu L."/>
            <person name="Ma J."/>
        </authorList>
    </citation>
    <scope>NUCLEOTIDE SEQUENCE [LARGE SCALE GENOMIC DNA]</scope>
    <source>
        <strain evidence="5">JCM 30346</strain>
    </source>
</reference>
<dbReference type="InterPro" id="IPR045401">
    <property type="entry name" value="GAP1-M"/>
</dbReference>
<proteinExistence type="predicted"/>
<evidence type="ECO:0000313" key="5">
    <source>
        <dbReference type="Proteomes" id="UP001596137"/>
    </source>
</evidence>
<feature type="domain" description="GTPase-associated protein 1 N-terminal" evidence="2">
    <location>
        <begin position="1"/>
        <end position="135"/>
    </location>
</feature>
<comment type="caution">
    <text evidence="4">The sequence shown here is derived from an EMBL/GenBank/DDBJ whole genome shotgun (WGS) entry which is preliminary data.</text>
</comment>
<sequence length="772" mass="81218">MAWQLHYTSAEYGPGGRAGFQFVAESAGVPAGVSGAVAVHLAYRPPPEAPLAPDAAQISALPVALAYGPAGDMRVLTRCVYLGRDYSGRYGNFLGHAVVAAADELMGLRPVEFWRAALWTDAPATPGTVLPELTELTPGDHLDPDSLGEWLASGGEPGYARLAALLQIVGVALSRGHGRLVLVAADTGRAEEIVRWIGVISYSLPWPVAGRLTFLTYSADPATAQYVIVGTTPDVWIPSDTDATVVHLASPTPPALTPGRFAHTVTDCWRRMDMAGIDAIGELTVPDENPGGFSPDTAAALLAFCRGDPSVTAAEQGEIARTLPHGLPGWAWRELAGTCGRMGFELATAARAAAPDEVAEDFAARCAVLALRDPALPPPEPPRGETRQALAAEAAGVLASAPDAASLADVLRAAHAIAVPVPPGDVERAAHRAVQAGGDLAALLERTPPVLRESVVAGLLTGLEAASPRARRRMLTDQMCDHLEHRDLACAPRTGAAVLRALTLRGRVSRVDATTGLLRLLTAEASGDGYPLNDTAPPAVPEDVREAVESVLEEVWEEAPELEECSALLGRLGPGVSSSPCLCDLPARVYLACGMADPGVVRLAETVHARVPGYPAADARAVLLAAAVPDAPDPAAVASVLRNLDALTSEAHEDLIREALTVAAASLTTRAPRFRADVVVALPPALRTPLARAWLDGKLPRDEQVALAETAVRLHHAGVTVPSLDSWARSRLTAWSLHSSVESRLRRDEALTPSLREMSRGRRSPPWKREAP</sequence>
<dbReference type="Proteomes" id="UP001596137">
    <property type="component" value="Unassembled WGS sequence"/>
</dbReference>
<dbReference type="EMBL" id="JBHSRF010000062">
    <property type="protein sequence ID" value="MFC6085462.1"/>
    <property type="molecule type" value="Genomic_DNA"/>
</dbReference>
<evidence type="ECO:0000259" key="3">
    <source>
        <dbReference type="Pfam" id="PF20014"/>
    </source>
</evidence>
<organism evidence="4 5">
    <name type="scientific">Sphaerisporangium aureirubrum</name>
    <dbReference type="NCBI Taxonomy" id="1544736"/>
    <lineage>
        <taxon>Bacteria</taxon>
        <taxon>Bacillati</taxon>
        <taxon>Actinomycetota</taxon>
        <taxon>Actinomycetes</taxon>
        <taxon>Streptosporangiales</taxon>
        <taxon>Streptosporangiaceae</taxon>
        <taxon>Sphaerisporangium</taxon>
    </lineage>
</organism>
<feature type="domain" description="GTPase-associated protein 1 middle" evidence="3">
    <location>
        <begin position="148"/>
        <end position="241"/>
    </location>
</feature>
<dbReference type="Pfam" id="PF20013">
    <property type="entry name" value="GAP1-N2"/>
    <property type="match status" value="1"/>
</dbReference>
<name>A0ABW1NSQ7_9ACTN</name>
<dbReference type="RefSeq" id="WP_380759619.1">
    <property type="nucleotide sequence ID" value="NZ_JBHSRF010000062.1"/>
</dbReference>
<feature type="region of interest" description="Disordered" evidence="1">
    <location>
        <begin position="751"/>
        <end position="772"/>
    </location>
</feature>
<dbReference type="Pfam" id="PF20014">
    <property type="entry name" value="GAP1-M"/>
    <property type="match status" value="1"/>
</dbReference>
<evidence type="ECO:0000256" key="1">
    <source>
        <dbReference type="SAM" id="MobiDB-lite"/>
    </source>
</evidence>
<evidence type="ECO:0000313" key="4">
    <source>
        <dbReference type="EMBL" id="MFC6085462.1"/>
    </source>
</evidence>
<accession>A0ABW1NSQ7</accession>
<keyword evidence="5" id="KW-1185">Reference proteome</keyword>